<dbReference type="Proteomes" id="UP000284021">
    <property type="component" value="Unassembled WGS sequence"/>
</dbReference>
<evidence type="ECO:0000313" key="1">
    <source>
        <dbReference type="EMBL" id="RJG13545.1"/>
    </source>
</evidence>
<gene>
    <name evidence="1" type="ORF">D3879_09980</name>
</gene>
<proteinExistence type="predicted"/>
<dbReference type="EMBL" id="QYUR01000002">
    <property type="protein sequence ID" value="RJG13545.1"/>
    <property type="molecule type" value="Genomic_DNA"/>
</dbReference>
<protein>
    <submittedName>
        <fullName evidence="1">Uncharacterized protein</fullName>
    </submittedName>
</protein>
<keyword evidence="2" id="KW-1185">Reference proteome</keyword>
<dbReference type="RefSeq" id="WP_119954098.1">
    <property type="nucleotide sequence ID" value="NZ_QYUR01000002.1"/>
</dbReference>
<comment type="caution">
    <text evidence="1">The sequence shown here is derived from an EMBL/GenBank/DDBJ whole genome shotgun (WGS) entry which is preliminary data.</text>
</comment>
<evidence type="ECO:0000313" key="2">
    <source>
        <dbReference type="Proteomes" id="UP000284021"/>
    </source>
</evidence>
<organism evidence="1 2">
    <name type="scientific">Pseudomonas cavernicola</name>
    <dbReference type="NCBI Taxonomy" id="2320866"/>
    <lineage>
        <taxon>Bacteria</taxon>
        <taxon>Pseudomonadati</taxon>
        <taxon>Pseudomonadota</taxon>
        <taxon>Gammaproteobacteria</taxon>
        <taxon>Pseudomonadales</taxon>
        <taxon>Pseudomonadaceae</taxon>
        <taxon>Pseudomonas</taxon>
    </lineage>
</organism>
<dbReference type="OrthoDB" id="1496142at2"/>
<reference evidence="1 2" key="1">
    <citation type="submission" date="2018-09" db="EMBL/GenBank/DDBJ databases">
        <authorList>
            <person name="Zhu H."/>
        </authorList>
    </citation>
    <scope>NUCLEOTIDE SEQUENCE [LARGE SCALE GENOMIC DNA]</scope>
    <source>
        <strain evidence="1 2">K1S02-6</strain>
    </source>
</reference>
<name>A0A418XM74_9PSED</name>
<sequence>MYTLLRLLPVKRLAYEQVPALTFAWIIAELFFKFHSFTLECAAFLATWFMLDALIQKVVRPLVTRQEEREHHEI</sequence>
<dbReference type="AlphaFoldDB" id="A0A418XM74"/>
<accession>A0A418XM74</accession>